<comment type="caution">
    <text evidence="1">The sequence shown here is derived from an EMBL/GenBank/DDBJ whole genome shotgun (WGS) entry which is preliminary data.</text>
</comment>
<dbReference type="AlphaFoldDB" id="A0A0F9VDP5"/>
<protein>
    <submittedName>
        <fullName evidence="1">Uncharacterized protein</fullName>
    </submittedName>
</protein>
<gene>
    <name evidence="1" type="ORF">LCGC14_0496860</name>
</gene>
<reference evidence="1" key="1">
    <citation type="journal article" date="2015" name="Nature">
        <title>Complex archaea that bridge the gap between prokaryotes and eukaryotes.</title>
        <authorList>
            <person name="Spang A."/>
            <person name="Saw J.H."/>
            <person name="Jorgensen S.L."/>
            <person name="Zaremba-Niedzwiedzka K."/>
            <person name="Martijn J."/>
            <person name="Lind A.E."/>
            <person name="van Eijk R."/>
            <person name="Schleper C."/>
            <person name="Guy L."/>
            <person name="Ettema T.J."/>
        </authorList>
    </citation>
    <scope>NUCLEOTIDE SEQUENCE</scope>
</reference>
<name>A0A0F9VDP5_9ZZZZ</name>
<proteinExistence type="predicted"/>
<dbReference type="EMBL" id="LAZR01000574">
    <property type="protein sequence ID" value="KKN63913.1"/>
    <property type="molecule type" value="Genomic_DNA"/>
</dbReference>
<sequence length="98" mass="11998">MYLLKFQIFNIKHPPNLNCSNYTLISIKILNNDPEFKRSHFTQEPSNFRCYICTSPLHRKNKKKRISVEYRLYCKYRSLIKLSALKDKLKRYYYLKLN</sequence>
<evidence type="ECO:0000313" key="1">
    <source>
        <dbReference type="EMBL" id="KKN63913.1"/>
    </source>
</evidence>
<accession>A0A0F9VDP5</accession>
<organism evidence="1">
    <name type="scientific">marine sediment metagenome</name>
    <dbReference type="NCBI Taxonomy" id="412755"/>
    <lineage>
        <taxon>unclassified sequences</taxon>
        <taxon>metagenomes</taxon>
        <taxon>ecological metagenomes</taxon>
    </lineage>
</organism>